<reference evidence="2" key="1">
    <citation type="submission" date="2023-02" db="EMBL/GenBank/DDBJ databases">
        <title>Nocardiopsis ansamitocini NBRC 112285.</title>
        <authorList>
            <person name="Ichikawa N."/>
            <person name="Sato H."/>
            <person name="Tonouchi N."/>
        </authorList>
    </citation>
    <scope>NUCLEOTIDE SEQUENCE</scope>
    <source>
        <strain evidence="2">NBRC 112285</strain>
    </source>
</reference>
<gene>
    <name evidence="2" type="ORF">Nans01_23930</name>
</gene>
<organism evidence="2 3">
    <name type="scientific">Nocardiopsis ansamitocini</name>
    <dbReference type="NCBI Taxonomy" id="1670832"/>
    <lineage>
        <taxon>Bacteria</taxon>
        <taxon>Bacillati</taxon>
        <taxon>Actinomycetota</taxon>
        <taxon>Actinomycetes</taxon>
        <taxon>Streptosporangiales</taxon>
        <taxon>Nocardiopsidaceae</taxon>
        <taxon>Nocardiopsis</taxon>
    </lineage>
</organism>
<keyword evidence="3" id="KW-1185">Reference proteome</keyword>
<sequence length="514" mass="56358">MLRAARALLAIRHPLDAELVVSELLGAWRASRIPGVDIEQVLGEGLLDYARQAATPAALALLAGVAALGSSHRHRSVAMRGARSLVEQGIARPTWGGSPALAHPVEAHLSRSKFGDADELVCTFRRDHGHGPDATEHALITIIDHNAGGILRDAWVSTKVDQLLEHCTEEASSDPMRNFTQISHERAHTLLTSALERTDRLVAATPDEGPGYEPAGPLLALLPLIRARARTLPREQPGRSGAWRRDRRATLAARFLASSAASDLSDSYAASRCADHIIDYGCDADFGRPLRMSPRKVDAFMLNWLPRRVVLLPEEQEAMPHVLAAWIRWAGPFQGLPEIALHATVDAVWEATAVFSRSYWDPSSAFGLRREVMRRLLPDGDLAALPRRMFAFPLLAGDLLSENDGDFDPTTAAGRRALLLLDHFGAYDDPRPARGRHSAGEEARHDRQEVDEEAVAAHERLADRLWRGDPANLWSAAQRLLDRGHTRPAVLESLLDAIAEAEDEESLSKGLDEL</sequence>
<dbReference type="EMBL" id="BSQG01000003">
    <property type="protein sequence ID" value="GLU48042.1"/>
    <property type="molecule type" value="Genomic_DNA"/>
</dbReference>
<accession>A0A9W6P6M6</accession>
<feature type="region of interest" description="Disordered" evidence="1">
    <location>
        <begin position="430"/>
        <end position="453"/>
    </location>
</feature>
<name>A0A9W6P6M6_9ACTN</name>
<evidence type="ECO:0000256" key="1">
    <source>
        <dbReference type="SAM" id="MobiDB-lite"/>
    </source>
</evidence>
<feature type="compositionally biased region" description="Basic and acidic residues" evidence="1">
    <location>
        <begin position="430"/>
        <end position="448"/>
    </location>
</feature>
<comment type="caution">
    <text evidence="2">The sequence shown here is derived from an EMBL/GenBank/DDBJ whole genome shotgun (WGS) entry which is preliminary data.</text>
</comment>
<proteinExistence type="predicted"/>
<protein>
    <submittedName>
        <fullName evidence="2">Uncharacterized protein</fullName>
    </submittedName>
</protein>
<evidence type="ECO:0000313" key="2">
    <source>
        <dbReference type="EMBL" id="GLU48042.1"/>
    </source>
</evidence>
<evidence type="ECO:0000313" key="3">
    <source>
        <dbReference type="Proteomes" id="UP001165092"/>
    </source>
</evidence>
<dbReference type="Proteomes" id="UP001165092">
    <property type="component" value="Unassembled WGS sequence"/>
</dbReference>
<dbReference type="RefSeq" id="WP_285759566.1">
    <property type="nucleotide sequence ID" value="NZ_BSQG01000003.1"/>
</dbReference>
<dbReference type="AlphaFoldDB" id="A0A9W6P6M6"/>